<gene>
    <name evidence="2" type="ORF">D7S86_18425</name>
</gene>
<protein>
    <submittedName>
        <fullName evidence="2">Uncharacterized protein</fullName>
    </submittedName>
</protein>
<evidence type="ECO:0000313" key="3">
    <source>
        <dbReference type="Proteomes" id="UP000270342"/>
    </source>
</evidence>
<evidence type="ECO:0000313" key="2">
    <source>
        <dbReference type="EMBL" id="RKP51919.1"/>
    </source>
</evidence>
<feature type="region of interest" description="Disordered" evidence="1">
    <location>
        <begin position="278"/>
        <end position="318"/>
    </location>
</feature>
<organism evidence="2 3">
    <name type="scientific">Pararobbsia silviterrae</name>
    <dbReference type="NCBI Taxonomy" id="1792498"/>
    <lineage>
        <taxon>Bacteria</taxon>
        <taxon>Pseudomonadati</taxon>
        <taxon>Pseudomonadota</taxon>
        <taxon>Betaproteobacteria</taxon>
        <taxon>Burkholderiales</taxon>
        <taxon>Burkholderiaceae</taxon>
        <taxon>Pararobbsia</taxon>
    </lineage>
</organism>
<feature type="compositionally biased region" description="Polar residues" evidence="1">
    <location>
        <begin position="290"/>
        <end position="304"/>
    </location>
</feature>
<feature type="compositionally biased region" description="Basic and acidic residues" evidence="1">
    <location>
        <begin position="665"/>
        <end position="688"/>
    </location>
</feature>
<dbReference type="OrthoDB" id="581516at2"/>
<dbReference type="RefSeq" id="WP_121088322.1">
    <property type="nucleotide sequence ID" value="NZ_RBZU01000008.1"/>
</dbReference>
<reference evidence="2 3" key="1">
    <citation type="submission" date="2018-10" db="EMBL/GenBank/DDBJ databases">
        <title>Robbsia sp. DHC34, isolated from soil.</title>
        <authorList>
            <person name="Gao Z.-H."/>
            <person name="Qiu L.-H."/>
        </authorList>
    </citation>
    <scope>NUCLEOTIDE SEQUENCE [LARGE SCALE GENOMIC DNA]</scope>
    <source>
        <strain evidence="2 3">DHC34</strain>
    </source>
</reference>
<comment type="caution">
    <text evidence="2">The sequence shown here is derived from an EMBL/GenBank/DDBJ whole genome shotgun (WGS) entry which is preliminary data.</text>
</comment>
<feature type="region of interest" description="Disordered" evidence="1">
    <location>
        <begin position="178"/>
        <end position="200"/>
    </location>
</feature>
<name>A0A494XV25_9BURK</name>
<sequence length="740" mass="80393">MKQTVVGVFETSEEARRAHSVLLEAGFQEPHVRVSAGAASRGVDEGMAYPLAGVRAPLGADAVRPSRGPAVSDDAAVMHTMQKDGMLDRLTDFFKDLFAPESAREEMLRYEAAMRRGGALVAVDVDDEIERSLASDILVRAGAYDLEERVVQWAHAARHVEPPEEVADLGPDLAVSGRPARTAAQPGNVTSMDPSDPTGYRATRTDFTTGETAPAMRTTLAADDARSRVSTDASPAVRQEDLRRVQAGAGMASWDRFQGDFGVPGDFGHVGDMGSAPAVTSGQYGEERVQPQTMQTHEAASRASSPAVADTGASDPTVSDTEARHLLASGAEVFLDDCGFARTRHGGRVQPMQEDAPTRISRHVRVYSRRADDPLAQRDACARDDSLTHLADDERIRQSLRTASRDAASMAARDRRMTDASLRARDVDDGRETESFMPHADEPTARDVAMRDAMMRPDPASGDWAADWQERAASQAAMRSPGPDELEADRLGDEAAMRGAAALGDADAMRISNDLRERQARHERDILRDMDPMGEIASARDRLDADAMRGADDRARADALYGAGDASAMHRLTRPTGADELARHEAALREAALSDAARLEALGSSPSWRDVPDEPGDDASARAAEFARREALLRDETLHDYASMDERAEMRAANAAAAAHASGVRHTEFDDGAPRTSTHVDDDDRRYATQDASDFGPDDVFVDTRDMHRARGAGTSSDWQHMKEAMRHAWHRMTHPGRHH</sequence>
<evidence type="ECO:0000256" key="1">
    <source>
        <dbReference type="SAM" id="MobiDB-lite"/>
    </source>
</evidence>
<keyword evidence="3" id="KW-1185">Reference proteome</keyword>
<proteinExistence type="predicted"/>
<feature type="region of interest" description="Disordered" evidence="1">
    <location>
        <begin position="653"/>
        <end position="701"/>
    </location>
</feature>
<dbReference type="AlphaFoldDB" id="A0A494XV25"/>
<dbReference type="EMBL" id="RBZU01000008">
    <property type="protein sequence ID" value="RKP51919.1"/>
    <property type="molecule type" value="Genomic_DNA"/>
</dbReference>
<accession>A0A494XV25</accession>
<dbReference type="Proteomes" id="UP000270342">
    <property type="component" value="Unassembled WGS sequence"/>
</dbReference>